<evidence type="ECO:0000259" key="14">
    <source>
        <dbReference type="Pfam" id="PF13603"/>
    </source>
</evidence>
<evidence type="ECO:0000256" key="7">
    <source>
        <dbReference type="ARBA" id="ARBA00023146"/>
    </source>
</evidence>
<dbReference type="Pfam" id="PF00133">
    <property type="entry name" value="tRNA-synt_1"/>
    <property type="match status" value="1"/>
</dbReference>
<dbReference type="PANTHER" id="PTHR43740:SF2">
    <property type="entry name" value="LEUCINE--TRNA LIGASE, MITOCHONDRIAL"/>
    <property type="match status" value="1"/>
</dbReference>
<evidence type="ECO:0000256" key="3">
    <source>
        <dbReference type="ARBA" id="ARBA00022598"/>
    </source>
</evidence>
<evidence type="ECO:0000256" key="1">
    <source>
        <dbReference type="ARBA" id="ARBA00005594"/>
    </source>
</evidence>
<dbReference type="Pfam" id="PF13603">
    <property type="entry name" value="tRNA-synt_1_2"/>
    <property type="match status" value="1"/>
</dbReference>
<gene>
    <name evidence="9" type="primary">leuS</name>
    <name evidence="15" type="ORF">AVDCRST_MAG89-3959</name>
</gene>
<dbReference type="InterPro" id="IPR002302">
    <property type="entry name" value="Leu-tRNA-ligase"/>
</dbReference>
<comment type="similarity">
    <text evidence="1 9 10">Belongs to the class-I aminoacyl-tRNA synthetase family.</text>
</comment>
<keyword evidence="4 9" id="KW-0547">Nucleotide-binding</keyword>
<evidence type="ECO:0000256" key="6">
    <source>
        <dbReference type="ARBA" id="ARBA00022917"/>
    </source>
</evidence>
<dbReference type="FunFam" id="1.10.730.10:FF:000002">
    <property type="entry name" value="Leucine--tRNA ligase"/>
    <property type="match status" value="1"/>
</dbReference>
<dbReference type="SUPFAM" id="SSF47323">
    <property type="entry name" value="Anticodon-binding domain of a subclass of class I aminoacyl-tRNA synthetases"/>
    <property type="match status" value="1"/>
</dbReference>
<keyword evidence="7 9" id="KW-0030">Aminoacyl-tRNA synthetase</keyword>
<dbReference type="PRINTS" id="PR00985">
    <property type="entry name" value="TRNASYNTHLEU"/>
</dbReference>
<dbReference type="GO" id="GO:0004823">
    <property type="term" value="F:leucine-tRNA ligase activity"/>
    <property type="evidence" value="ECO:0007669"/>
    <property type="project" value="UniProtKB-UniRule"/>
</dbReference>
<dbReference type="Gene3D" id="3.90.740.10">
    <property type="entry name" value="Valyl/Leucyl/Isoleucyl-tRNA synthetase, editing domain"/>
    <property type="match status" value="1"/>
</dbReference>
<dbReference type="InterPro" id="IPR013155">
    <property type="entry name" value="M/V/L/I-tRNA-synth_anticd-bd"/>
</dbReference>
<dbReference type="EC" id="6.1.1.4" evidence="9"/>
<dbReference type="Gene3D" id="3.10.20.590">
    <property type="match status" value="1"/>
</dbReference>
<evidence type="ECO:0000256" key="4">
    <source>
        <dbReference type="ARBA" id="ARBA00022741"/>
    </source>
</evidence>
<keyword evidence="5 9" id="KW-0067">ATP-binding</keyword>
<dbReference type="Gene3D" id="1.10.730.10">
    <property type="entry name" value="Isoleucyl-tRNA Synthetase, Domain 1"/>
    <property type="match status" value="1"/>
</dbReference>
<evidence type="ECO:0000259" key="12">
    <source>
        <dbReference type="Pfam" id="PF08264"/>
    </source>
</evidence>
<evidence type="ECO:0000256" key="8">
    <source>
        <dbReference type="ARBA" id="ARBA00047469"/>
    </source>
</evidence>
<dbReference type="SUPFAM" id="SSF50677">
    <property type="entry name" value="ValRS/IleRS/LeuRS editing domain"/>
    <property type="match status" value="1"/>
</dbReference>
<dbReference type="GO" id="GO:0005524">
    <property type="term" value="F:ATP binding"/>
    <property type="evidence" value="ECO:0007669"/>
    <property type="project" value="UniProtKB-UniRule"/>
</dbReference>
<dbReference type="InterPro" id="IPR015413">
    <property type="entry name" value="Methionyl/Leucyl_tRNA_Synth"/>
</dbReference>
<comment type="caution">
    <text evidence="9">Lacks conserved residue(s) required for the propagation of feature annotation.</text>
</comment>
<dbReference type="GO" id="GO:0005829">
    <property type="term" value="C:cytosol"/>
    <property type="evidence" value="ECO:0007669"/>
    <property type="project" value="TreeGrafter"/>
</dbReference>
<evidence type="ECO:0000256" key="5">
    <source>
        <dbReference type="ARBA" id="ARBA00022840"/>
    </source>
</evidence>
<feature type="domain" description="Aminoacyl-tRNA synthetase class Ia" evidence="11">
    <location>
        <begin position="442"/>
        <end position="637"/>
    </location>
</feature>
<feature type="domain" description="Methionyl/Leucyl tRNA synthetase" evidence="13">
    <location>
        <begin position="49"/>
        <end position="190"/>
    </location>
</feature>
<dbReference type="Pfam" id="PF09334">
    <property type="entry name" value="tRNA-synt_1g"/>
    <property type="match status" value="1"/>
</dbReference>
<sequence length="828" mass="93544">MSDGNHTDSYNPAEVERKWQARWDERGTNAWTDEALRSAEKPFYNLMMFPYPSAEGLHVGNIYAFAGADIYGRFKRLQGYQVFEPIGFDAFGIHSENFALKQGIHPTELIPRNVERFTRQLRRVGLMYDWNHTVDTTTPDYYRWTQWIFLQLYKAGLAEKKAAPVNWCPSCNTVLANEQVEGGECERCGTAVEMRFLSQWFFKITNYAGKLLDNLKTLDWSDTTRKAQENWIGRSEGAELAFPIARRRLADDRHEGAQVEVERPVIRVFTTRPDTVFGATYMVLAPEHPLVERVTTPEQRDAVDAYRRQASAQDLVTRKKTDKTKTGVWTGGHAVNPATKQEIPVWIADYVLMEYGTGAIMAVPGHDERDFEFATGFGLPIVRVVAGEGDDGDSPLTEAYTGPGRLVNSGQFEGTDVGEAKSAVAEWLASMGVGEKRINYRLHDWTISRQRYWGPPIPILYCDTCGIVPVPEDQLPVLLPFIDDFKPDASGISPLARHEEWYRTECPSCGGQARRETDVSDTFLDSAWYFLRYPSAGNEAVPFDPGITRTWLPVHSYIGGNEHAVLHLLYSRFVTMALKDMGHIDFEEPFTRFRAHGLIIKDGTKMSKTRGNVVVPDNYIAEWGADTFRTYLMFLGPYQEGGDFRDSGITGPYNFLTRLWDSALTAEDREMDRDVEQKLHATIKKVTEDLEALSYNTAVAAMMEYLNVVRAGGRTPERAAVEPMVRLVAPFAPHMAEELWERMGGEGSIFDAASWPEFDPARAVADTVEFVVQVNGKVRARMPMARGIAEALARDAALADENVRRWIEDKQVRKTIFVPDRLVNLVVG</sequence>
<dbReference type="GO" id="GO:0006429">
    <property type="term" value="P:leucyl-tRNA aminoacylation"/>
    <property type="evidence" value="ECO:0007669"/>
    <property type="project" value="UniProtKB-UniRule"/>
</dbReference>
<dbReference type="GO" id="GO:0002161">
    <property type="term" value="F:aminoacyl-tRNA deacylase activity"/>
    <property type="evidence" value="ECO:0007669"/>
    <property type="project" value="InterPro"/>
</dbReference>
<keyword evidence="2 9" id="KW-0963">Cytoplasm</keyword>
<dbReference type="Pfam" id="PF08264">
    <property type="entry name" value="Anticodon_1"/>
    <property type="match status" value="1"/>
</dbReference>
<comment type="catalytic activity">
    <reaction evidence="8 9">
        <text>tRNA(Leu) + L-leucine + ATP = L-leucyl-tRNA(Leu) + AMP + diphosphate</text>
        <dbReference type="Rhea" id="RHEA:11688"/>
        <dbReference type="Rhea" id="RHEA-COMP:9613"/>
        <dbReference type="Rhea" id="RHEA-COMP:9622"/>
        <dbReference type="ChEBI" id="CHEBI:30616"/>
        <dbReference type="ChEBI" id="CHEBI:33019"/>
        <dbReference type="ChEBI" id="CHEBI:57427"/>
        <dbReference type="ChEBI" id="CHEBI:78442"/>
        <dbReference type="ChEBI" id="CHEBI:78494"/>
        <dbReference type="ChEBI" id="CHEBI:456215"/>
        <dbReference type="EC" id="6.1.1.4"/>
    </reaction>
</comment>
<feature type="domain" description="Methionyl/Valyl/Leucyl/Isoleucyl-tRNA synthetase anticodon-binding" evidence="12">
    <location>
        <begin position="672"/>
        <end position="786"/>
    </location>
</feature>
<dbReference type="PROSITE" id="PS00178">
    <property type="entry name" value="AA_TRNA_LIGASE_I"/>
    <property type="match status" value="1"/>
</dbReference>
<comment type="subcellular location">
    <subcellularLocation>
        <location evidence="9">Cytoplasm</location>
    </subcellularLocation>
</comment>
<feature type="binding site" evidence="9">
    <location>
        <position position="608"/>
    </location>
    <ligand>
        <name>ATP</name>
        <dbReference type="ChEBI" id="CHEBI:30616"/>
    </ligand>
</feature>
<evidence type="ECO:0000256" key="10">
    <source>
        <dbReference type="RuleBase" id="RU363035"/>
    </source>
</evidence>
<evidence type="ECO:0000259" key="13">
    <source>
        <dbReference type="Pfam" id="PF09334"/>
    </source>
</evidence>
<dbReference type="InterPro" id="IPR009080">
    <property type="entry name" value="tRNAsynth_Ia_anticodon-bd"/>
</dbReference>
<dbReference type="PANTHER" id="PTHR43740">
    <property type="entry name" value="LEUCYL-TRNA SYNTHETASE"/>
    <property type="match status" value="1"/>
</dbReference>
<keyword evidence="3 9" id="KW-0436">Ligase</keyword>
<accession>A0A6J4MQP5</accession>
<dbReference type="EMBL" id="CADCTV010000831">
    <property type="protein sequence ID" value="CAA9364102.1"/>
    <property type="molecule type" value="Genomic_DNA"/>
</dbReference>
<dbReference type="AlphaFoldDB" id="A0A6J4MQP5"/>
<dbReference type="NCBIfam" id="TIGR00396">
    <property type="entry name" value="leuS_bact"/>
    <property type="match status" value="1"/>
</dbReference>
<evidence type="ECO:0000256" key="9">
    <source>
        <dbReference type="HAMAP-Rule" id="MF_00049"/>
    </source>
</evidence>
<dbReference type="InterPro" id="IPR025709">
    <property type="entry name" value="Leu_tRNA-synth_edit"/>
</dbReference>
<dbReference type="Gene3D" id="3.40.50.620">
    <property type="entry name" value="HUPs"/>
    <property type="match status" value="2"/>
</dbReference>
<name>A0A6J4MQP5_9BACT</name>
<proteinExistence type="inferred from homology"/>
<keyword evidence="6 9" id="KW-0648">Protein biosynthesis</keyword>
<dbReference type="InterPro" id="IPR009008">
    <property type="entry name" value="Val/Leu/Ile-tRNA-synth_edit"/>
</dbReference>
<reference evidence="15" key="1">
    <citation type="submission" date="2020-02" db="EMBL/GenBank/DDBJ databases">
        <authorList>
            <person name="Meier V. D."/>
        </authorList>
    </citation>
    <scope>NUCLEOTIDE SEQUENCE</scope>
    <source>
        <strain evidence="15">AVDCRST_MAG89</strain>
    </source>
</reference>
<evidence type="ECO:0000313" key="15">
    <source>
        <dbReference type="EMBL" id="CAA9364102.1"/>
    </source>
</evidence>
<dbReference type="SUPFAM" id="SSF52374">
    <property type="entry name" value="Nucleotidylyl transferase"/>
    <property type="match status" value="1"/>
</dbReference>
<dbReference type="InterPro" id="IPR002300">
    <property type="entry name" value="aa-tRNA-synth_Ia"/>
</dbReference>
<feature type="domain" description="Leucyl-tRNA synthetase editing" evidence="14">
    <location>
        <begin position="229"/>
        <end position="428"/>
    </location>
</feature>
<dbReference type="InterPro" id="IPR014729">
    <property type="entry name" value="Rossmann-like_a/b/a_fold"/>
</dbReference>
<dbReference type="CDD" id="cd07958">
    <property type="entry name" value="Anticodon_Ia_Leu_BEm"/>
    <property type="match status" value="1"/>
</dbReference>
<organism evidence="15">
    <name type="scientific">uncultured Gemmatimonadota bacterium</name>
    <dbReference type="NCBI Taxonomy" id="203437"/>
    <lineage>
        <taxon>Bacteria</taxon>
        <taxon>Pseudomonadati</taxon>
        <taxon>Gemmatimonadota</taxon>
        <taxon>environmental samples</taxon>
    </lineage>
</organism>
<dbReference type="HAMAP" id="MF_00049_B">
    <property type="entry name" value="Leu_tRNA_synth_B"/>
    <property type="match status" value="1"/>
</dbReference>
<dbReference type="InterPro" id="IPR001412">
    <property type="entry name" value="aa-tRNA-synth_I_CS"/>
</dbReference>
<evidence type="ECO:0000259" key="11">
    <source>
        <dbReference type="Pfam" id="PF00133"/>
    </source>
</evidence>
<evidence type="ECO:0000256" key="2">
    <source>
        <dbReference type="ARBA" id="ARBA00022490"/>
    </source>
</evidence>
<protein>
    <recommendedName>
        <fullName evidence="9">Leucine--tRNA ligase</fullName>
        <ecNumber evidence="9">6.1.1.4</ecNumber>
    </recommendedName>
    <alternativeName>
        <fullName evidence="9">Leucyl-tRNA synthetase</fullName>
        <shortName evidence="9">LeuRS</shortName>
    </alternativeName>
</protein>